<sequence length="62" mass="6832">MDLSNGEVPIIRGFAPDPSVVRINDTYFLVTSSFHLFPGLPIFASKDLISWAHIGISIHCAF</sequence>
<name>A0ACC3Z718_COLTU</name>
<reference evidence="1 2" key="1">
    <citation type="journal article" date="2020" name="Phytopathology">
        <title>Genome Sequence Resources of Colletotrichum truncatum, C. plurivorum, C. musicola, and C. sojae: Four Species Pathogenic to Soybean (Glycine max).</title>
        <authorList>
            <person name="Rogerio F."/>
            <person name="Boufleur T.R."/>
            <person name="Ciampi-Guillardi M."/>
            <person name="Sukno S.A."/>
            <person name="Thon M.R."/>
            <person name="Massola Junior N.S."/>
            <person name="Baroncelli R."/>
        </authorList>
    </citation>
    <scope>NUCLEOTIDE SEQUENCE [LARGE SCALE GENOMIC DNA]</scope>
    <source>
        <strain evidence="1 2">CMES1059</strain>
    </source>
</reference>
<evidence type="ECO:0000313" key="1">
    <source>
        <dbReference type="EMBL" id="KAL0939861.1"/>
    </source>
</evidence>
<organism evidence="1 2">
    <name type="scientific">Colletotrichum truncatum</name>
    <name type="common">Anthracnose fungus</name>
    <name type="synonym">Colletotrichum capsici</name>
    <dbReference type="NCBI Taxonomy" id="5467"/>
    <lineage>
        <taxon>Eukaryota</taxon>
        <taxon>Fungi</taxon>
        <taxon>Dikarya</taxon>
        <taxon>Ascomycota</taxon>
        <taxon>Pezizomycotina</taxon>
        <taxon>Sordariomycetes</taxon>
        <taxon>Hypocreomycetidae</taxon>
        <taxon>Glomerellales</taxon>
        <taxon>Glomerellaceae</taxon>
        <taxon>Colletotrichum</taxon>
        <taxon>Colletotrichum truncatum species complex</taxon>
    </lineage>
</organism>
<gene>
    <name evidence="1" type="ORF">CTRU02_206471</name>
</gene>
<protein>
    <submittedName>
        <fullName evidence="1">Xylosidase</fullName>
    </submittedName>
</protein>
<accession>A0ACC3Z718</accession>
<keyword evidence="2" id="KW-1185">Reference proteome</keyword>
<proteinExistence type="predicted"/>
<evidence type="ECO:0000313" key="2">
    <source>
        <dbReference type="Proteomes" id="UP000805649"/>
    </source>
</evidence>
<comment type="caution">
    <text evidence="1">The sequence shown here is derived from an EMBL/GenBank/DDBJ whole genome shotgun (WGS) entry which is preliminary data.</text>
</comment>
<dbReference type="EMBL" id="VUJX02000003">
    <property type="protein sequence ID" value="KAL0939861.1"/>
    <property type="molecule type" value="Genomic_DNA"/>
</dbReference>
<dbReference type="Proteomes" id="UP000805649">
    <property type="component" value="Unassembled WGS sequence"/>
</dbReference>